<accession>G7YVB1</accession>
<dbReference type="AlphaFoldDB" id="G7YVB1"/>
<name>G7YVB1_CLOSI</name>
<sequence>MNGTSRLWITMSRGTLEKVVGRTLASKDDNLARPTLTVLHRRETHRCCTDSDWKFRRHHRTRQMRDMGDKFQNRLIKFTARIPITDRQSDDKRLTVIVLKIFSFKLVSLIGFAYYEVPGCIPAVTGWDLSPNLNETGWIATESVSSSACVWRSFFCDLKSDYSLDADLKDKGPNENPFEFGVREHHRFKASAGRKFEVDSCMTQVYRKYRVGTCQHRSVGYLAKQTVALQKAQAPWLYSSQTEAVTYTNSFRCFSHMTSRSEDNVTGLHSAGFQSYLFGFNKILEQEYDQVFFNSGLLQRRFELLVTYGDLGIIDRHSPHKGKPIHAESREECIPTRHLSFIADNPSSNELYSHTDISSRRFIVDPPDQLLRSANFVAESEDLTGQPFDRYEHQSSWVVIEGTWLTNHIAQA</sequence>
<protein>
    <submittedName>
        <fullName evidence="1">Uncharacterized protein</fullName>
    </submittedName>
</protein>
<gene>
    <name evidence="1" type="ORF">CLF_111759</name>
</gene>
<reference key="2">
    <citation type="submission" date="2011-10" db="EMBL/GenBank/DDBJ databases">
        <title>The genome and transcriptome sequence of Clonorchis sinensis provide insights into the carcinogenic liver fluke.</title>
        <authorList>
            <person name="Wang X."/>
            <person name="Huang Y."/>
            <person name="Chen W."/>
            <person name="Liu H."/>
            <person name="Guo L."/>
            <person name="Chen Y."/>
            <person name="Luo F."/>
            <person name="Zhou W."/>
            <person name="Sun J."/>
            <person name="Mao Q."/>
            <person name="Liang P."/>
            <person name="Zhou C."/>
            <person name="Tian Y."/>
            <person name="Men J."/>
            <person name="Lv X."/>
            <person name="Huang L."/>
            <person name="Zhou J."/>
            <person name="Hu Y."/>
            <person name="Li R."/>
            <person name="Zhang F."/>
            <person name="Lei H."/>
            <person name="Li X."/>
            <person name="Hu X."/>
            <person name="Liang C."/>
            <person name="Xu J."/>
            <person name="Wu Z."/>
            <person name="Yu X."/>
        </authorList>
    </citation>
    <scope>NUCLEOTIDE SEQUENCE</scope>
    <source>
        <strain>Henan</strain>
    </source>
</reference>
<evidence type="ECO:0000313" key="1">
    <source>
        <dbReference type="EMBL" id="GAA56891.1"/>
    </source>
</evidence>
<evidence type="ECO:0000313" key="2">
    <source>
        <dbReference type="Proteomes" id="UP000008909"/>
    </source>
</evidence>
<reference evidence="1" key="1">
    <citation type="journal article" date="2011" name="Genome Biol.">
        <title>The draft genome of the carcinogenic human liver fluke Clonorchis sinensis.</title>
        <authorList>
            <person name="Wang X."/>
            <person name="Chen W."/>
            <person name="Huang Y."/>
            <person name="Sun J."/>
            <person name="Men J."/>
            <person name="Liu H."/>
            <person name="Luo F."/>
            <person name="Guo L."/>
            <person name="Lv X."/>
            <person name="Deng C."/>
            <person name="Zhou C."/>
            <person name="Fan Y."/>
            <person name="Li X."/>
            <person name="Huang L."/>
            <person name="Hu Y."/>
            <person name="Liang C."/>
            <person name="Hu X."/>
            <person name="Xu J."/>
            <person name="Yu X."/>
        </authorList>
    </citation>
    <scope>NUCLEOTIDE SEQUENCE [LARGE SCALE GENOMIC DNA]</scope>
    <source>
        <strain evidence="1">Henan</strain>
    </source>
</reference>
<dbReference type="Proteomes" id="UP000008909">
    <property type="component" value="Unassembled WGS sequence"/>
</dbReference>
<proteinExistence type="predicted"/>
<organism evidence="1 2">
    <name type="scientific">Clonorchis sinensis</name>
    <name type="common">Chinese liver fluke</name>
    <dbReference type="NCBI Taxonomy" id="79923"/>
    <lineage>
        <taxon>Eukaryota</taxon>
        <taxon>Metazoa</taxon>
        <taxon>Spiralia</taxon>
        <taxon>Lophotrochozoa</taxon>
        <taxon>Platyhelminthes</taxon>
        <taxon>Trematoda</taxon>
        <taxon>Digenea</taxon>
        <taxon>Opisthorchiida</taxon>
        <taxon>Opisthorchiata</taxon>
        <taxon>Opisthorchiidae</taxon>
        <taxon>Clonorchis</taxon>
    </lineage>
</organism>
<keyword evidence="2" id="KW-1185">Reference proteome</keyword>
<dbReference type="EMBL" id="DF144432">
    <property type="protein sequence ID" value="GAA56891.1"/>
    <property type="molecule type" value="Genomic_DNA"/>
</dbReference>